<evidence type="ECO:0000256" key="1">
    <source>
        <dbReference type="SAM" id="MobiDB-lite"/>
    </source>
</evidence>
<dbReference type="Proteomes" id="UP000261948">
    <property type="component" value="Unassembled WGS sequence"/>
</dbReference>
<evidence type="ECO:0000313" key="3">
    <source>
        <dbReference type="EMBL" id="RGE45460.1"/>
    </source>
</evidence>
<protein>
    <submittedName>
        <fullName evidence="3">Uncharacterized protein</fullName>
    </submittedName>
</protein>
<gene>
    <name evidence="3" type="ORF">DZC30_09410</name>
</gene>
<comment type="caution">
    <text evidence="3">The sequence shown here is derived from an EMBL/GenBank/DDBJ whole genome shotgun (WGS) entry which is preliminary data.</text>
</comment>
<evidence type="ECO:0000313" key="4">
    <source>
        <dbReference type="Proteomes" id="UP000261948"/>
    </source>
</evidence>
<reference evidence="3 4" key="1">
    <citation type="submission" date="2018-08" db="EMBL/GenBank/DDBJ databases">
        <title>Comamonas testosteroni strain SWCO2.</title>
        <authorList>
            <person name="Jiang N."/>
            <person name="Zhang X.Z."/>
        </authorList>
    </citation>
    <scope>NUCLEOTIDE SEQUENCE [LARGE SCALE GENOMIC DNA]</scope>
    <source>
        <strain evidence="3 4">SWCO2</strain>
    </source>
</reference>
<feature type="signal peptide" evidence="2">
    <location>
        <begin position="1"/>
        <end position="25"/>
    </location>
</feature>
<feature type="region of interest" description="Disordered" evidence="1">
    <location>
        <begin position="30"/>
        <end position="61"/>
    </location>
</feature>
<proteinExistence type="predicted"/>
<keyword evidence="2" id="KW-0732">Signal</keyword>
<dbReference type="EMBL" id="QURR01000009">
    <property type="protein sequence ID" value="RGE45460.1"/>
    <property type="molecule type" value="Genomic_DNA"/>
</dbReference>
<feature type="chain" id="PRO_5016639625" evidence="2">
    <location>
        <begin position="26"/>
        <end position="114"/>
    </location>
</feature>
<feature type="region of interest" description="Disordered" evidence="1">
    <location>
        <begin position="89"/>
        <end position="114"/>
    </location>
</feature>
<evidence type="ECO:0000256" key="2">
    <source>
        <dbReference type="SAM" id="SignalP"/>
    </source>
</evidence>
<organism evidence="3 4">
    <name type="scientific">Comamonas testosteroni</name>
    <name type="common">Pseudomonas testosteroni</name>
    <dbReference type="NCBI Taxonomy" id="285"/>
    <lineage>
        <taxon>Bacteria</taxon>
        <taxon>Pseudomonadati</taxon>
        <taxon>Pseudomonadota</taxon>
        <taxon>Betaproteobacteria</taxon>
        <taxon>Burkholderiales</taxon>
        <taxon>Comamonadaceae</taxon>
        <taxon>Comamonas</taxon>
    </lineage>
</organism>
<dbReference type="AlphaFoldDB" id="A0A373FMT9"/>
<accession>A0A373FMT9</accession>
<sequence length="114" mass="11851">MRTAHSLVFLALATAMLGAALPVSAADAVQPSAARPAVFDPAAPTAPLHHQALPTSGSIVDHSGDWKAANAAVARFPRGHADVIRWEKAQAAAEPSSNDMPAEAHQHHMQKGQP</sequence>
<dbReference type="OrthoDB" id="8820990at2"/>
<name>A0A373FMT9_COMTE</name>
<keyword evidence="4" id="KW-1185">Reference proteome</keyword>